<dbReference type="InterPro" id="IPR046328">
    <property type="entry name" value="ETS_fam"/>
</dbReference>
<name>A0AAN9TIF8_9HEMI</name>
<dbReference type="Pfam" id="PF00178">
    <property type="entry name" value="Ets"/>
    <property type="match status" value="1"/>
</dbReference>
<evidence type="ECO:0000256" key="5">
    <source>
        <dbReference type="RuleBase" id="RU004019"/>
    </source>
</evidence>
<dbReference type="InterPro" id="IPR000418">
    <property type="entry name" value="Ets_dom"/>
</dbReference>
<dbReference type="AlphaFoldDB" id="A0AAN9TIF8"/>
<evidence type="ECO:0000259" key="6">
    <source>
        <dbReference type="PROSITE" id="PS50061"/>
    </source>
</evidence>
<evidence type="ECO:0000256" key="2">
    <source>
        <dbReference type="ARBA" id="ARBA00005562"/>
    </source>
</evidence>
<comment type="similarity">
    <text evidence="2 5">Belongs to the ETS family.</text>
</comment>
<dbReference type="SUPFAM" id="SSF46785">
    <property type="entry name" value="Winged helix' DNA-binding domain"/>
    <property type="match status" value="1"/>
</dbReference>
<protein>
    <recommendedName>
        <fullName evidence="6">ETS domain-containing protein</fullName>
    </recommendedName>
</protein>
<proteinExistence type="inferred from homology"/>
<evidence type="ECO:0000256" key="4">
    <source>
        <dbReference type="ARBA" id="ARBA00023242"/>
    </source>
</evidence>
<dbReference type="EMBL" id="JBBCAQ010000022">
    <property type="protein sequence ID" value="KAK7590801.1"/>
    <property type="molecule type" value="Genomic_DNA"/>
</dbReference>
<dbReference type="PROSITE" id="PS50061">
    <property type="entry name" value="ETS_DOMAIN_3"/>
    <property type="match status" value="1"/>
</dbReference>
<accession>A0AAN9TIF8</accession>
<keyword evidence="3 5" id="KW-0238">DNA-binding</keyword>
<dbReference type="PANTHER" id="PTHR11849:SF304">
    <property type="entry name" value="DNA-BINDING PROTEIN D-ETS-3"/>
    <property type="match status" value="1"/>
</dbReference>
<dbReference type="GO" id="GO:0005634">
    <property type="term" value="C:nucleus"/>
    <property type="evidence" value="ECO:0007669"/>
    <property type="project" value="UniProtKB-SubCell"/>
</dbReference>
<dbReference type="SMART" id="SM00413">
    <property type="entry name" value="ETS"/>
    <property type="match status" value="1"/>
</dbReference>
<sequence>MPKSKLTMNQFWSKFSSYSHLDTFFLISDPYEFLTAASGRLVAQSTTAGGTGQIQLWQFLLELLADSSNVNCITWEGTSGEFKLIDPEEVARRWGERKSKPNMNYDKLSRALRYYYDKNIMTKVHGKRYAYKFDFPGLMAACQSQNQASSAATDSYKYQQQATELGELYQSSIQGSSTSSPVPTTLFPTPPTYWTTSAGFPSIYNLHHTTPTTRYSPFSGT</sequence>
<evidence type="ECO:0000313" key="7">
    <source>
        <dbReference type="EMBL" id="KAK7590801.1"/>
    </source>
</evidence>
<organism evidence="7 8">
    <name type="scientific">Parthenolecanium corni</name>
    <dbReference type="NCBI Taxonomy" id="536013"/>
    <lineage>
        <taxon>Eukaryota</taxon>
        <taxon>Metazoa</taxon>
        <taxon>Ecdysozoa</taxon>
        <taxon>Arthropoda</taxon>
        <taxon>Hexapoda</taxon>
        <taxon>Insecta</taxon>
        <taxon>Pterygota</taxon>
        <taxon>Neoptera</taxon>
        <taxon>Paraneoptera</taxon>
        <taxon>Hemiptera</taxon>
        <taxon>Sternorrhyncha</taxon>
        <taxon>Coccoidea</taxon>
        <taxon>Coccidae</taxon>
        <taxon>Parthenolecanium</taxon>
    </lineage>
</organism>
<keyword evidence="8" id="KW-1185">Reference proteome</keyword>
<dbReference type="PANTHER" id="PTHR11849">
    <property type="entry name" value="ETS"/>
    <property type="match status" value="1"/>
</dbReference>
<dbReference type="PRINTS" id="PR00454">
    <property type="entry name" value="ETSDOMAIN"/>
</dbReference>
<dbReference type="Proteomes" id="UP001367676">
    <property type="component" value="Unassembled WGS sequence"/>
</dbReference>
<dbReference type="FunFam" id="1.10.10.10:FF:000039">
    <property type="entry name" value="Friend leukemia integration 1 transcription factor"/>
    <property type="match status" value="1"/>
</dbReference>
<dbReference type="InterPro" id="IPR036388">
    <property type="entry name" value="WH-like_DNA-bd_sf"/>
</dbReference>
<keyword evidence="4 5" id="KW-0539">Nucleus</keyword>
<reference evidence="7 8" key="1">
    <citation type="submission" date="2024-03" db="EMBL/GenBank/DDBJ databases">
        <title>Adaptation during the transition from Ophiocordyceps entomopathogen to insect associate is accompanied by gene loss and intensified selection.</title>
        <authorList>
            <person name="Ward C.M."/>
            <person name="Onetto C.A."/>
            <person name="Borneman A.R."/>
        </authorList>
    </citation>
    <scope>NUCLEOTIDE SEQUENCE [LARGE SCALE GENOMIC DNA]</scope>
    <source>
        <strain evidence="7">AWRI1</strain>
        <tissue evidence="7">Single Adult Female</tissue>
    </source>
</reference>
<dbReference type="GO" id="GO:0030154">
    <property type="term" value="P:cell differentiation"/>
    <property type="evidence" value="ECO:0007669"/>
    <property type="project" value="TreeGrafter"/>
</dbReference>
<comment type="subcellular location">
    <subcellularLocation>
        <location evidence="1 5">Nucleus</location>
    </subcellularLocation>
</comment>
<dbReference type="Gene3D" id="1.10.10.10">
    <property type="entry name" value="Winged helix-like DNA-binding domain superfamily/Winged helix DNA-binding domain"/>
    <property type="match status" value="1"/>
</dbReference>
<dbReference type="InterPro" id="IPR036390">
    <property type="entry name" value="WH_DNA-bd_sf"/>
</dbReference>
<dbReference type="GO" id="GO:0043565">
    <property type="term" value="F:sequence-specific DNA binding"/>
    <property type="evidence" value="ECO:0007669"/>
    <property type="project" value="InterPro"/>
</dbReference>
<feature type="domain" description="ETS" evidence="6">
    <location>
        <begin position="54"/>
        <end position="134"/>
    </location>
</feature>
<comment type="caution">
    <text evidence="7">The sequence shown here is derived from an EMBL/GenBank/DDBJ whole genome shotgun (WGS) entry which is preliminary data.</text>
</comment>
<evidence type="ECO:0000313" key="8">
    <source>
        <dbReference type="Proteomes" id="UP001367676"/>
    </source>
</evidence>
<evidence type="ECO:0000256" key="3">
    <source>
        <dbReference type="ARBA" id="ARBA00023125"/>
    </source>
</evidence>
<evidence type="ECO:0000256" key="1">
    <source>
        <dbReference type="ARBA" id="ARBA00004123"/>
    </source>
</evidence>
<dbReference type="PROSITE" id="PS00345">
    <property type="entry name" value="ETS_DOMAIN_1"/>
    <property type="match status" value="1"/>
</dbReference>
<dbReference type="GO" id="GO:0000981">
    <property type="term" value="F:DNA-binding transcription factor activity, RNA polymerase II-specific"/>
    <property type="evidence" value="ECO:0007669"/>
    <property type="project" value="TreeGrafter"/>
</dbReference>
<gene>
    <name evidence="7" type="ORF">V9T40_002414</name>
</gene>
<dbReference type="PROSITE" id="PS00346">
    <property type="entry name" value="ETS_DOMAIN_2"/>
    <property type="match status" value="1"/>
</dbReference>